<proteinExistence type="predicted"/>
<dbReference type="AlphaFoldDB" id="A0A1G5RGD9"/>
<dbReference type="EMBL" id="FMWG01000016">
    <property type="protein sequence ID" value="SCZ73097.1"/>
    <property type="molecule type" value="Genomic_DNA"/>
</dbReference>
<dbReference type="SMART" id="SM00448">
    <property type="entry name" value="REC"/>
    <property type="match status" value="1"/>
</dbReference>
<evidence type="ECO:0000256" key="1">
    <source>
        <dbReference type="ARBA" id="ARBA00022553"/>
    </source>
</evidence>
<keyword evidence="1 2" id="KW-0597">Phosphoprotein</keyword>
<evidence type="ECO:0000256" key="2">
    <source>
        <dbReference type="PROSITE-ProRule" id="PRU00169"/>
    </source>
</evidence>
<dbReference type="PANTHER" id="PTHR44591:SF3">
    <property type="entry name" value="RESPONSE REGULATORY DOMAIN-CONTAINING PROTEIN"/>
    <property type="match status" value="1"/>
</dbReference>
<dbReference type="PROSITE" id="PS50110">
    <property type="entry name" value="RESPONSE_REGULATORY"/>
    <property type="match status" value="1"/>
</dbReference>
<sequence length="117" mass="12690">MTHVLIVDDEPLLLEELQDSLELEDFEVSTAGSVPEALEEFKTSSFDAVVTDLKMPKVGGLELIRHLNEVNYQGTVVVVSGHGAESSREDAMALGAAACFSKPLDIEDLISVLNQNF</sequence>
<dbReference type="Gene3D" id="3.40.50.2300">
    <property type="match status" value="1"/>
</dbReference>
<dbReference type="SUPFAM" id="SSF52172">
    <property type="entry name" value="CheY-like"/>
    <property type="match status" value="1"/>
</dbReference>
<feature type="domain" description="Response regulatory" evidence="3">
    <location>
        <begin position="3"/>
        <end position="117"/>
    </location>
</feature>
<keyword evidence="5" id="KW-1185">Reference proteome</keyword>
<organism evidence="4 5">
    <name type="scientific">Epibacterium ulvae</name>
    <dbReference type="NCBI Taxonomy" id="1156985"/>
    <lineage>
        <taxon>Bacteria</taxon>
        <taxon>Pseudomonadati</taxon>
        <taxon>Pseudomonadota</taxon>
        <taxon>Alphaproteobacteria</taxon>
        <taxon>Rhodobacterales</taxon>
        <taxon>Roseobacteraceae</taxon>
        <taxon>Epibacterium</taxon>
    </lineage>
</organism>
<dbReference type="GO" id="GO:0000160">
    <property type="term" value="P:phosphorelay signal transduction system"/>
    <property type="evidence" value="ECO:0007669"/>
    <property type="project" value="InterPro"/>
</dbReference>
<name>A0A1G5RGD9_9RHOB</name>
<evidence type="ECO:0000313" key="4">
    <source>
        <dbReference type="EMBL" id="SCZ73097.1"/>
    </source>
</evidence>
<feature type="modified residue" description="4-aspartylphosphate" evidence="2">
    <location>
        <position position="52"/>
    </location>
</feature>
<dbReference type="PANTHER" id="PTHR44591">
    <property type="entry name" value="STRESS RESPONSE REGULATOR PROTEIN 1"/>
    <property type="match status" value="1"/>
</dbReference>
<protein>
    <submittedName>
        <fullName evidence="4">Response regulator receiver domain-containing protein</fullName>
    </submittedName>
</protein>
<evidence type="ECO:0000259" key="3">
    <source>
        <dbReference type="PROSITE" id="PS50110"/>
    </source>
</evidence>
<accession>A0A1G5RGD9</accession>
<dbReference type="InterPro" id="IPR001789">
    <property type="entry name" value="Sig_transdc_resp-reg_receiver"/>
</dbReference>
<dbReference type="InterPro" id="IPR011006">
    <property type="entry name" value="CheY-like_superfamily"/>
</dbReference>
<gene>
    <name evidence="4" type="ORF">SAMN04488118_11623</name>
</gene>
<dbReference type="RefSeq" id="WP_090221028.1">
    <property type="nucleotide sequence ID" value="NZ_CANMPF010000017.1"/>
</dbReference>
<evidence type="ECO:0000313" key="5">
    <source>
        <dbReference type="Proteomes" id="UP000198767"/>
    </source>
</evidence>
<dbReference type="Proteomes" id="UP000198767">
    <property type="component" value="Unassembled WGS sequence"/>
</dbReference>
<dbReference type="STRING" id="1156985.SAMN04488118_11623"/>
<dbReference type="InterPro" id="IPR050595">
    <property type="entry name" value="Bact_response_regulator"/>
</dbReference>
<dbReference type="OrthoDB" id="9800897at2"/>
<reference evidence="4 5" key="1">
    <citation type="submission" date="2016-10" db="EMBL/GenBank/DDBJ databases">
        <authorList>
            <person name="de Groot N.N."/>
        </authorList>
    </citation>
    <scope>NUCLEOTIDE SEQUENCE [LARGE SCALE GENOMIC DNA]</scope>
    <source>
        <strain evidence="4 5">U95</strain>
    </source>
</reference>
<dbReference type="Pfam" id="PF00072">
    <property type="entry name" value="Response_reg"/>
    <property type="match status" value="1"/>
</dbReference>